<evidence type="ECO:0000256" key="1">
    <source>
        <dbReference type="SAM" id="Phobius"/>
    </source>
</evidence>
<keyword evidence="1" id="KW-1133">Transmembrane helix</keyword>
<dbReference type="RefSeq" id="WP_209210429.1">
    <property type="nucleotide sequence ID" value="NZ_JAFFZM010000005.1"/>
</dbReference>
<feature type="transmembrane region" description="Helical" evidence="1">
    <location>
        <begin position="159"/>
        <end position="180"/>
    </location>
</feature>
<proteinExistence type="predicted"/>
<keyword evidence="3" id="KW-1185">Reference proteome</keyword>
<keyword evidence="1" id="KW-0812">Transmembrane</keyword>
<organism evidence="2 3">
    <name type="scientific">Streptomyces smyrnaeus</name>
    <dbReference type="NCBI Taxonomy" id="1387713"/>
    <lineage>
        <taxon>Bacteria</taxon>
        <taxon>Bacillati</taxon>
        <taxon>Actinomycetota</taxon>
        <taxon>Actinomycetes</taxon>
        <taxon>Kitasatosporales</taxon>
        <taxon>Streptomycetaceae</taxon>
        <taxon>Streptomyces</taxon>
    </lineage>
</organism>
<reference evidence="2 3" key="1">
    <citation type="submission" date="2021-02" db="EMBL/GenBank/DDBJ databases">
        <title>Streptomyces spirodelae sp. nov., isolated from duckweed.</title>
        <authorList>
            <person name="Saimee Y."/>
            <person name="Duangmal K."/>
        </authorList>
    </citation>
    <scope>NUCLEOTIDE SEQUENCE [LARGE SCALE GENOMIC DNA]</scope>
    <source>
        <strain evidence="2 3">DSM 42105</strain>
    </source>
</reference>
<protein>
    <submittedName>
        <fullName evidence="2">Uncharacterized protein</fullName>
    </submittedName>
</protein>
<name>A0ABS3XTI4_9ACTN</name>
<accession>A0ABS3XTI4</accession>
<evidence type="ECO:0000313" key="2">
    <source>
        <dbReference type="EMBL" id="MBO8198709.1"/>
    </source>
</evidence>
<evidence type="ECO:0000313" key="3">
    <source>
        <dbReference type="Proteomes" id="UP000721954"/>
    </source>
</evidence>
<dbReference type="EMBL" id="JAFFZM010000005">
    <property type="protein sequence ID" value="MBO8198709.1"/>
    <property type="molecule type" value="Genomic_DNA"/>
</dbReference>
<feature type="transmembrane region" description="Helical" evidence="1">
    <location>
        <begin position="117"/>
        <end position="139"/>
    </location>
</feature>
<gene>
    <name evidence="2" type="ORF">JW613_10375</name>
</gene>
<keyword evidence="1" id="KW-0472">Membrane</keyword>
<dbReference type="GeneID" id="96259012"/>
<dbReference type="Proteomes" id="UP000721954">
    <property type="component" value="Unassembled WGS sequence"/>
</dbReference>
<feature type="transmembrane region" description="Helical" evidence="1">
    <location>
        <begin position="68"/>
        <end position="94"/>
    </location>
</feature>
<sequence length="184" mass="19363">MNVPPRTSAPAAAPRLEKLFARRLGRRLRDAVTLLPVGLFALVVALGGQTKAARRALRARPQAGAGRVLAHAVLTVLLGVLALIPVAVLTLLIARGPFYGFVDSGPYDDSWGGPSKAGAWLAHFGVSLPLAAVAIGLLYGLAALHQRMTAPLRGERRPVWVLPTGLLSCLAGGLFLVAFVRQLN</sequence>
<feature type="transmembrane region" description="Helical" evidence="1">
    <location>
        <begin position="31"/>
        <end position="48"/>
    </location>
</feature>
<comment type="caution">
    <text evidence="2">The sequence shown here is derived from an EMBL/GenBank/DDBJ whole genome shotgun (WGS) entry which is preliminary data.</text>
</comment>